<feature type="signal peptide" evidence="2">
    <location>
        <begin position="1"/>
        <end position="21"/>
    </location>
</feature>
<keyword evidence="4" id="KW-1185">Reference proteome</keyword>
<feature type="chain" id="PRO_5043765786" evidence="2">
    <location>
        <begin position="22"/>
        <end position="162"/>
    </location>
</feature>
<sequence>MAKAAATLLVLLSCLWSTVQADAHILSCSFTVNSGSIRIESIQCSVDGVSLHSYDNDNTRKEGNAPKKCADLFSKLEDIGEELRSQLHITEKEGNLTRGNLITVKENGKTNIKGPKYWKCYIISFPTSIYHERHPDSIYHEHHPDSIYHERHPDSIYQAAPQ</sequence>
<dbReference type="Proteomes" id="UP001488838">
    <property type="component" value="Unassembled WGS sequence"/>
</dbReference>
<comment type="caution">
    <text evidence="3">The sequence shown here is derived from an EMBL/GenBank/DDBJ whole genome shotgun (WGS) entry which is preliminary data.</text>
</comment>
<gene>
    <name evidence="3" type="ORF">U0070_011514</name>
</gene>
<dbReference type="EMBL" id="JBBHLL010001365">
    <property type="protein sequence ID" value="KAK7796180.1"/>
    <property type="molecule type" value="Genomic_DNA"/>
</dbReference>
<keyword evidence="1" id="KW-0325">Glycoprotein</keyword>
<evidence type="ECO:0000256" key="1">
    <source>
        <dbReference type="ARBA" id="ARBA00023180"/>
    </source>
</evidence>
<keyword evidence="2" id="KW-0732">Signal</keyword>
<evidence type="ECO:0000256" key="2">
    <source>
        <dbReference type="SAM" id="SignalP"/>
    </source>
</evidence>
<evidence type="ECO:0000313" key="3">
    <source>
        <dbReference type="EMBL" id="KAK7796180.1"/>
    </source>
</evidence>
<dbReference type="AlphaFoldDB" id="A0AAW0H1I5"/>
<accession>A0AAW0H1I5</accession>
<dbReference type="SUPFAM" id="SSF54452">
    <property type="entry name" value="MHC antigen-recognition domain"/>
    <property type="match status" value="1"/>
</dbReference>
<reference evidence="3 4" key="1">
    <citation type="journal article" date="2023" name="bioRxiv">
        <title>Conserved and derived expression patterns and positive selection on dental genes reveal complex evolutionary context of ever-growing rodent molars.</title>
        <authorList>
            <person name="Calamari Z.T."/>
            <person name="Song A."/>
            <person name="Cohen E."/>
            <person name="Akter M."/>
            <person name="Roy R.D."/>
            <person name="Hallikas O."/>
            <person name="Christensen M.M."/>
            <person name="Li P."/>
            <person name="Marangoni P."/>
            <person name="Jernvall J."/>
            <person name="Klein O.D."/>
        </authorList>
    </citation>
    <scope>NUCLEOTIDE SEQUENCE [LARGE SCALE GENOMIC DNA]</scope>
    <source>
        <strain evidence="3">V071</strain>
    </source>
</reference>
<evidence type="ECO:0000313" key="4">
    <source>
        <dbReference type="Proteomes" id="UP001488838"/>
    </source>
</evidence>
<dbReference type="InterPro" id="IPR011162">
    <property type="entry name" value="MHC_I/II-like_Ag-recog"/>
</dbReference>
<name>A0AAW0H1I5_MYOGA</name>
<protein>
    <submittedName>
        <fullName evidence="3">Uncharacterized protein</fullName>
    </submittedName>
</protein>
<organism evidence="3 4">
    <name type="scientific">Myodes glareolus</name>
    <name type="common">Bank vole</name>
    <name type="synonym">Clethrionomys glareolus</name>
    <dbReference type="NCBI Taxonomy" id="447135"/>
    <lineage>
        <taxon>Eukaryota</taxon>
        <taxon>Metazoa</taxon>
        <taxon>Chordata</taxon>
        <taxon>Craniata</taxon>
        <taxon>Vertebrata</taxon>
        <taxon>Euteleostomi</taxon>
        <taxon>Mammalia</taxon>
        <taxon>Eutheria</taxon>
        <taxon>Euarchontoglires</taxon>
        <taxon>Glires</taxon>
        <taxon>Rodentia</taxon>
        <taxon>Myomorpha</taxon>
        <taxon>Muroidea</taxon>
        <taxon>Cricetidae</taxon>
        <taxon>Arvicolinae</taxon>
        <taxon>Myodes</taxon>
    </lineage>
</organism>
<proteinExistence type="predicted"/>